<reference evidence="3" key="1">
    <citation type="submission" date="2016-03" db="EMBL/GenBank/DDBJ databases">
        <authorList>
            <person name="Guldener U."/>
        </authorList>
    </citation>
    <scope>NUCLEOTIDE SEQUENCE [LARGE SCALE GENOMIC DNA]</scope>
    <source>
        <strain evidence="3">04CH-RAC-A.6.1</strain>
    </source>
</reference>
<feature type="compositionally biased region" description="Polar residues" evidence="1">
    <location>
        <begin position="43"/>
        <end position="52"/>
    </location>
</feature>
<feature type="compositionally biased region" description="Low complexity" evidence="1">
    <location>
        <begin position="53"/>
        <end position="65"/>
    </location>
</feature>
<accession>A0A1E1L6K4</accession>
<dbReference type="Proteomes" id="UP000178912">
    <property type="component" value="Unassembled WGS sequence"/>
</dbReference>
<sequence length="243" mass="26915">MRKSSGIISAQRSSSASAAALEPRGTPTPDVRTASAPNIKMGQYQSTTTVSAPISGPRRPPSVSRIIPVPASSSVPGSVNNIPPNQISTTVSTPVSIPARPSKLPPITWRDIERYAPPNGIREVIIDDISYPFNDINVLRPGGIFILLKVLTIHFHLSETFELLHLKQHEIDDIEKLLWPELRIKLYDIEKMDVRDAKRILMAHVREGDVLENCLTRLGMFEGRRLSLQDIESVSFVRRAKGA</sequence>
<proteinExistence type="predicted"/>
<evidence type="ECO:0000313" key="3">
    <source>
        <dbReference type="Proteomes" id="UP000178912"/>
    </source>
</evidence>
<name>A0A1E1L6K4_9HELO</name>
<dbReference type="EMBL" id="FJUX01000083">
    <property type="protein sequence ID" value="CZT06192.1"/>
    <property type="molecule type" value="Genomic_DNA"/>
</dbReference>
<organism evidence="2 3">
    <name type="scientific">Rhynchosporium agropyri</name>
    <dbReference type="NCBI Taxonomy" id="914238"/>
    <lineage>
        <taxon>Eukaryota</taxon>
        <taxon>Fungi</taxon>
        <taxon>Dikarya</taxon>
        <taxon>Ascomycota</taxon>
        <taxon>Pezizomycotina</taxon>
        <taxon>Leotiomycetes</taxon>
        <taxon>Helotiales</taxon>
        <taxon>Ploettnerulaceae</taxon>
        <taxon>Rhynchosporium</taxon>
    </lineage>
</organism>
<evidence type="ECO:0000256" key="1">
    <source>
        <dbReference type="SAM" id="MobiDB-lite"/>
    </source>
</evidence>
<feature type="compositionally biased region" description="Low complexity" evidence="1">
    <location>
        <begin position="1"/>
        <end position="20"/>
    </location>
</feature>
<gene>
    <name evidence="2" type="ORF">RAG0_12009</name>
</gene>
<dbReference type="AlphaFoldDB" id="A0A1E1L6K4"/>
<dbReference type="OrthoDB" id="3563819at2759"/>
<feature type="region of interest" description="Disordered" evidence="1">
    <location>
        <begin position="1"/>
        <end position="65"/>
    </location>
</feature>
<keyword evidence="3" id="KW-1185">Reference proteome</keyword>
<evidence type="ECO:0000313" key="2">
    <source>
        <dbReference type="EMBL" id="CZT06192.1"/>
    </source>
</evidence>
<protein>
    <submittedName>
        <fullName evidence="2">Uncharacterized protein</fullName>
    </submittedName>
</protein>